<dbReference type="AlphaFoldDB" id="A0A1N6VP48"/>
<evidence type="ECO:0000313" key="2">
    <source>
        <dbReference type="EMBL" id="SIQ79610.1"/>
    </source>
</evidence>
<dbReference type="OrthoDB" id="7362982at2"/>
<sequence length="133" mass="14971">MYKFCRQSFRLKQLSGPWFAALLVLLAGSWGAAAAELRLLMFEQPGCIYCARWDAEIAPQYPLTDEGKAAPLRRLQFRDPVPPELELDRPVTFTPTFVLLDGNVEAGRLEGYPGEDFFWPLLARLIAGTETAH</sequence>
<dbReference type="InterPro" id="IPR036249">
    <property type="entry name" value="Thioredoxin-like_sf"/>
</dbReference>
<evidence type="ECO:0000313" key="3">
    <source>
        <dbReference type="Proteomes" id="UP000323956"/>
    </source>
</evidence>
<organism evidence="2 3">
    <name type="scientific">Paracoccus thiocyanatus</name>
    <dbReference type="NCBI Taxonomy" id="34006"/>
    <lineage>
        <taxon>Bacteria</taxon>
        <taxon>Pseudomonadati</taxon>
        <taxon>Pseudomonadota</taxon>
        <taxon>Alphaproteobacteria</taxon>
        <taxon>Rhodobacterales</taxon>
        <taxon>Paracoccaceae</taxon>
        <taxon>Paracoccus</taxon>
    </lineage>
</organism>
<name>A0A1N6VP48_9RHOB</name>
<dbReference type="InterPro" id="IPR012336">
    <property type="entry name" value="Thioredoxin-like_fold"/>
</dbReference>
<protein>
    <submittedName>
        <fullName evidence="2">Thioredoxin-like domain-containing protein</fullName>
    </submittedName>
</protein>
<dbReference type="Proteomes" id="UP000323956">
    <property type="component" value="Unassembled WGS sequence"/>
</dbReference>
<dbReference type="Pfam" id="PF13098">
    <property type="entry name" value="Thioredoxin_2"/>
    <property type="match status" value="1"/>
</dbReference>
<dbReference type="EMBL" id="FTMK01000014">
    <property type="protein sequence ID" value="SIQ79610.1"/>
    <property type="molecule type" value="Genomic_DNA"/>
</dbReference>
<dbReference type="SUPFAM" id="SSF52833">
    <property type="entry name" value="Thioredoxin-like"/>
    <property type="match status" value="1"/>
</dbReference>
<feature type="domain" description="Thioredoxin-like fold" evidence="1">
    <location>
        <begin position="39"/>
        <end position="115"/>
    </location>
</feature>
<dbReference type="Gene3D" id="3.40.30.10">
    <property type="entry name" value="Glutaredoxin"/>
    <property type="match status" value="1"/>
</dbReference>
<gene>
    <name evidence="2" type="ORF">SAMN05421641_11458</name>
</gene>
<accession>A0A1N6VP48</accession>
<proteinExistence type="predicted"/>
<reference evidence="2 3" key="1">
    <citation type="submission" date="2017-01" db="EMBL/GenBank/DDBJ databases">
        <authorList>
            <person name="Varghese N."/>
            <person name="Submissions S."/>
        </authorList>
    </citation>
    <scope>NUCLEOTIDE SEQUENCE [LARGE SCALE GENOMIC DNA]</scope>
    <source>
        <strain evidence="2 3">ATCC 700171</strain>
    </source>
</reference>
<evidence type="ECO:0000259" key="1">
    <source>
        <dbReference type="Pfam" id="PF13098"/>
    </source>
</evidence>